<accession>A0A4Q2KHI0</accession>
<organism evidence="4 5">
    <name type="scientific">Candidatus Borkfalkia ceftriaxoniphila</name>
    <dbReference type="NCBI Taxonomy" id="2508949"/>
    <lineage>
        <taxon>Bacteria</taxon>
        <taxon>Bacillati</taxon>
        <taxon>Bacillota</taxon>
        <taxon>Clostridia</taxon>
        <taxon>Christensenellales</taxon>
        <taxon>Christensenellaceae</taxon>
        <taxon>Candidatus Borkfalkia</taxon>
    </lineage>
</organism>
<evidence type="ECO:0000313" key="5">
    <source>
        <dbReference type="Proteomes" id="UP000291269"/>
    </source>
</evidence>
<comment type="caution">
    <text evidence="4">The sequence shown here is derived from an EMBL/GenBank/DDBJ whole genome shotgun (WGS) entry which is preliminary data.</text>
</comment>
<protein>
    <submittedName>
        <fullName evidence="4">YafY family transcriptional regulator</fullName>
    </submittedName>
</protein>
<dbReference type="PROSITE" id="PS52050">
    <property type="entry name" value="WYL"/>
    <property type="match status" value="1"/>
</dbReference>
<dbReference type="Pfam" id="PF13280">
    <property type="entry name" value="WYL"/>
    <property type="match status" value="1"/>
</dbReference>
<dbReference type="Proteomes" id="UP000291269">
    <property type="component" value="Unassembled WGS sequence"/>
</dbReference>
<dbReference type="SUPFAM" id="SSF46785">
    <property type="entry name" value="Winged helix' DNA-binding domain"/>
    <property type="match status" value="1"/>
</dbReference>
<dbReference type="InterPro" id="IPR036388">
    <property type="entry name" value="WH-like_DNA-bd_sf"/>
</dbReference>
<evidence type="ECO:0000259" key="3">
    <source>
        <dbReference type="Pfam" id="PF25583"/>
    </source>
</evidence>
<dbReference type="EMBL" id="SDOZ01000002">
    <property type="protein sequence ID" value="RXZ62421.1"/>
    <property type="molecule type" value="Genomic_DNA"/>
</dbReference>
<sequence length="309" mass="35267">MKFEVMLGILFRLLRRTKASAAELADLYGVSQRSIYRYVEELIVSGVPINIIRGRNGGIFLPDTYKLPENFLSKEEYAAAVGAMEVFYAQTRDESLHAALEKMSAQQKDHSRNLSLSGNILVDSGTWGDAYNFSEKLKVLEEAVEKNLCLDVSYINRGGEESRRVIEPHILVYKQNVWYVYAWCRLREEFRLFKIGRVKAARRTGEIFEKRPFEREKIPLKFNFESYELIPVRLRIENAALPDVEEWLGTDNIRREGGALVADVTLPDSPALISKLASFGSGIRIESPSSLIEKVRSYARELVSLYEGN</sequence>
<dbReference type="AlphaFoldDB" id="A0A4Q2KHI0"/>
<dbReference type="PANTHER" id="PTHR34580:SF1">
    <property type="entry name" value="PROTEIN PAFC"/>
    <property type="match status" value="1"/>
</dbReference>
<gene>
    <name evidence="4" type="ORF">ESZ91_08500</name>
</gene>
<feature type="domain" description="WCX" evidence="3">
    <location>
        <begin position="229"/>
        <end position="302"/>
    </location>
</feature>
<name>A0A4Q2KHI0_9FIRM</name>
<proteinExistence type="predicted"/>
<dbReference type="Pfam" id="PF25583">
    <property type="entry name" value="WCX"/>
    <property type="match status" value="1"/>
</dbReference>
<evidence type="ECO:0000259" key="2">
    <source>
        <dbReference type="Pfam" id="PF13280"/>
    </source>
</evidence>
<evidence type="ECO:0000259" key="1">
    <source>
        <dbReference type="Pfam" id="PF08279"/>
    </source>
</evidence>
<evidence type="ECO:0000313" key="4">
    <source>
        <dbReference type="EMBL" id="RXZ62421.1"/>
    </source>
</evidence>
<dbReference type="InterPro" id="IPR051534">
    <property type="entry name" value="CBASS_pafABC_assoc_protein"/>
</dbReference>
<reference evidence="4 5" key="1">
    <citation type="journal article" date="2019" name="Gut">
        <title>Antibiotics-induced monodominance of a novel gut bacterial order.</title>
        <authorList>
            <person name="Hildebrand F."/>
            <person name="Moitinho-Silva L."/>
            <person name="Blasche S."/>
            <person name="Jahn M.T."/>
            <person name="Gossmann T.I."/>
            <person name="Heuerta-Cepas J."/>
            <person name="Hercog R."/>
            <person name="Luetge M."/>
            <person name="Bahram M."/>
            <person name="Pryszlak A."/>
            <person name="Alves R.J."/>
            <person name="Waszak S.M."/>
            <person name="Zhu A."/>
            <person name="Ye L."/>
            <person name="Costea P.I."/>
            <person name="Aalvink S."/>
            <person name="Belzer C."/>
            <person name="Forslund S.K."/>
            <person name="Sunagawa S."/>
            <person name="Hentschel U."/>
            <person name="Merten C."/>
            <person name="Patil K.R."/>
            <person name="Benes V."/>
            <person name="Bork P."/>
        </authorList>
    </citation>
    <scope>NUCLEOTIDE SEQUENCE [LARGE SCALE GENOMIC DNA]</scope>
    <source>
        <strain evidence="4 5">HDS1380</strain>
    </source>
</reference>
<dbReference type="RefSeq" id="WP_129226164.1">
    <property type="nucleotide sequence ID" value="NZ_SDOZ01000002.1"/>
</dbReference>
<dbReference type="InterPro" id="IPR028349">
    <property type="entry name" value="PafC-like"/>
</dbReference>
<dbReference type="InterPro" id="IPR057727">
    <property type="entry name" value="WCX_dom"/>
</dbReference>
<dbReference type="Pfam" id="PF08279">
    <property type="entry name" value="HTH_11"/>
    <property type="match status" value="1"/>
</dbReference>
<keyword evidence="5" id="KW-1185">Reference proteome</keyword>
<dbReference type="PANTHER" id="PTHR34580">
    <property type="match status" value="1"/>
</dbReference>
<feature type="domain" description="Helix-turn-helix type 11" evidence="1">
    <location>
        <begin position="10"/>
        <end position="58"/>
    </location>
</feature>
<dbReference type="InterPro" id="IPR026881">
    <property type="entry name" value="WYL_dom"/>
</dbReference>
<dbReference type="PIRSF" id="PIRSF016838">
    <property type="entry name" value="PafC"/>
    <property type="match status" value="1"/>
</dbReference>
<dbReference type="OrthoDB" id="9815009at2"/>
<feature type="domain" description="WYL" evidence="2">
    <location>
        <begin position="136"/>
        <end position="202"/>
    </location>
</feature>
<dbReference type="InterPro" id="IPR036390">
    <property type="entry name" value="WH_DNA-bd_sf"/>
</dbReference>
<dbReference type="InterPro" id="IPR013196">
    <property type="entry name" value="HTH_11"/>
</dbReference>
<dbReference type="Gene3D" id="1.10.10.10">
    <property type="entry name" value="Winged helix-like DNA-binding domain superfamily/Winged helix DNA-binding domain"/>
    <property type="match status" value="1"/>
</dbReference>